<reference evidence="1" key="1">
    <citation type="journal article" date="2015" name="Nature">
        <title>Complex archaea that bridge the gap between prokaryotes and eukaryotes.</title>
        <authorList>
            <person name="Spang A."/>
            <person name="Saw J.H."/>
            <person name="Jorgensen S.L."/>
            <person name="Zaremba-Niedzwiedzka K."/>
            <person name="Martijn J."/>
            <person name="Lind A.E."/>
            <person name="van Eijk R."/>
            <person name="Schleper C."/>
            <person name="Guy L."/>
            <person name="Ettema T.J."/>
        </authorList>
    </citation>
    <scope>NUCLEOTIDE SEQUENCE</scope>
</reference>
<protein>
    <submittedName>
        <fullName evidence="1">Uncharacterized protein</fullName>
    </submittedName>
</protein>
<dbReference type="AlphaFoldDB" id="A0A0F9HGI5"/>
<feature type="non-terminal residue" evidence="1">
    <location>
        <position position="255"/>
    </location>
</feature>
<name>A0A0F9HGI5_9ZZZZ</name>
<gene>
    <name evidence="1" type="ORF">LCGC14_2066870</name>
</gene>
<accession>A0A0F9HGI5</accession>
<comment type="caution">
    <text evidence="1">The sequence shown here is derived from an EMBL/GenBank/DDBJ whole genome shotgun (WGS) entry which is preliminary data.</text>
</comment>
<evidence type="ECO:0000313" key="1">
    <source>
        <dbReference type="EMBL" id="KKL74242.1"/>
    </source>
</evidence>
<dbReference type="EMBL" id="LAZR01024717">
    <property type="protein sequence ID" value="KKL74242.1"/>
    <property type="molecule type" value="Genomic_DNA"/>
</dbReference>
<sequence length="255" mass="27082">MSYVGSTLEVPLGIDGMFGIKRIPITGLLQARNITLENNLIEKLGGATRQNAVALSGGVAAELDWWPDSVTQRFIVVTDDGGVFRDTGPWTFPTTVLAAGTLTIAGQSPHLVEGGNEAPGSNKKLFLFTGNDAVRVGSGDFVAMTTIANPPADWAGARQPRTGAVHQARLWGFLEHTAYFSTPDDHEDFTGVGSGSIPIEPGVGQFISGALPTRLMLIVGKFPRGLFIVNTSDITIANWRYDPQSRAIGPAGPYC</sequence>
<proteinExistence type="predicted"/>
<organism evidence="1">
    <name type="scientific">marine sediment metagenome</name>
    <dbReference type="NCBI Taxonomy" id="412755"/>
    <lineage>
        <taxon>unclassified sequences</taxon>
        <taxon>metagenomes</taxon>
        <taxon>ecological metagenomes</taxon>
    </lineage>
</organism>